<evidence type="ECO:0000313" key="1">
    <source>
        <dbReference type="EMBL" id="CAI2362495.1"/>
    </source>
</evidence>
<sequence>MNEQSLNLGKLTRSLAYTLHQDYVQLVMKFQNSSSSSSHLTEGDDNTRRRELIEWAKEKNTLISQFRNLLRVPYDINVYETINVINSQMFQRRVHVTNIVGQLKDLAVSLNHLKVPIYAVEEALYFMKQEKKKIDYFKLDYILKAKNNNDPDYQAFEKLVKEDTPAILEADTEITTTGFFENISFCITNYFDDHHYKGEKAICQIGKLAEIELLYFPKRPIKFVMLKISLLKSLDIFTVWEDGKEHKNRLNYDLHLLTRKINQKITEEFSPNTQKEIKTILPDTIRDFEIYEEHEDEHRQLSKIMFYVKHYLRSLIFQAVNLTLEAQLEEEEISYNVAKRITKVQNYSTNTTVYVSTKFNIPVFKRRARHGFTKGKIPPNFLRLEIENTVNKHSELSQQVFAELQIRIDGYYHDPILRVDTPFKFIDSVLEIDSPGIDIIMHDDEEDGYRELEPKNISWKGSVILNLSRKETNPRDIISIVLEKARQTNLYLFASKIQKQCKILDPTGEIVKMKLEYLKDEDSSGKSDYKIRARLMIYDCLSVHFDCRQNTGKLYISDSDFLKSEQIDILNNFIHLLEFKYIEIKTLAQILCTEYFCAEFCRELKKYFLHVVKSDRMIYHFSIKKAKCMHIQRTKNDIWDIAKTNLNLSHAIVSKLKGGFYGNHLYVLLSPFDSMVSLPIFNPSSIIKADKTYNFITIEIPCDFLQKEDPRKNQFPTLPSKISDVELKFFYGRIIDQEEAQLEELSNLICVDNDLHLQPNDTFIDGVGASRTIRNFVKELVLYYKTSDQIKSNYTLFSKISQDIIFDQVNKRLLIKSFNFDLSNEFKPLKMFNEHFKPSMLEIRNSCKTWIFDVNNERTIDLMRYMHKKLGIDYFKNFLMDVDVSVVIDLKCYQIIITYERSTKYKGFIELARQVSKIFDILLYLEVQKNDKMFSFLRHYRNKSTKEFLVFQIPLGKENHINTKIKSVSFVLTYNEKNLLQQHKMDAQASSSLNVQISPNFSQSFLLCTLKKDISDIGSILNSLESSVDSLVEFNEYILGRILYPSIIDGEEKYNVTFVTRTKEELTIYYRDFFALDILFPREGRRFIFQFQIYDKAQSVFYCDPADLAYHILPIPRFHSVIKKKIEKELLGREYDSNRENYLSNDSQCIDFKTNSVREFHSCFKIIFDYLGCLYIIRNLQNENFRYQTLEMERVPDCETFELSSSGSSRFDNPNFGRFIESIKVYIVHGDPPDNSYVMIKSDEQNMEISLAEEVKNHLVERRQNCSYLKFELTLPSQEYENSTLQTNLKNVFEEFFDKKVRHKFYCWKYIRGFIFIFTTPIFKFFKPYELLNIELRQSEGGHIQMIKQKEALQRLLDQKCLNLEVLLQSLVVKKNDLLSPDVELTIRLHDKKTKKHVDLILVSKNKFDQCYICNRRCQDNNPLYEIFKYMTMSIENIEKIIAEPADNRA</sequence>
<dbReference type="Proteomes" id="UP001295684">
    <property type="component" value="Unassembled WGS sequence"/>
</dbReference>
<reference evidence="1" key="1">
    <citation type="submission" date="2023-07" db="EMBL/GenBank/DDBJ databases">
        <authorList>
            <consortium name="AG Swart"/>
            <person name="Singh M."/>
            <person name="Singh A."/>
            <person name="Seah K."/>
            <person name="Emmerich C."/>
        </authorList>
    </citation>
    <scope>NUCLEOTIDE SEQUENCE</scope>
    <source>
        <strain evidence="1">DP1</strain>
    </source>
</reference>
<protein>
    <submittedName>
        <fullName evidence="1">Uncharacterized protein</fullName>
    </submittedName>
</protein>
<keyword evidence="2" id="KW-1185">Reference proteome</keyword>
<dbReference type="EMBL" id="CAMPGE010003654">
    <property type="protein sequence ID" value="CAI2362495.1"/>
    <property type="molecule type" value="Genomic_DNA"/>
</dbReference>
<proteinExistence type="predicted"/>
<organism evidence="1 2">
    <name type="scientific">Euplotes crassus</name>
    <dbReference type="NCBI Taxonomy" id="5936"/>
    <lineage>
        <taxon>Eukaryota</taxon>
        <taxon>Sar</taxon>
        <taxon>Alveolata</taxon>
        <taxon>Ciliophora</taxon>
        <taxon>Intramacronucleata</taxon>
        <taxon>Spirotrichea</taxon>
        <taxon>Hypotrichia</taxon>
        <taxon>Euplotida</taxon>
        <taxon>Euplotidae</taxon>
        <taxon>Moneuplotes</taxon>
    </lineage>
</organism>
<evidence type="ECO:0000313" key="2">
    <source>
        <dbReference type="Proteomes" id="UP001295684"/>
    </source>
</evidence>
<name>A0AAD1U6Y9_EUPCR</name>
<accession>A0AAD1U6Y9</accession>
<comment type="caution">
    <text evidence="1">The sequence shown here is derived from an EMBL/GenBank/DDBJ whole genome shotgun (WGS) entry which is preliminary data.</text>
</comment>
<gene>
    <name evidence="1" type="ORF">ECRASSUSDP1_LOCUS3819</name>
</gene>